<feature type="transmembrane region" description="Helical" evidence="5">
    <location>
        <begin position="6"/>
        <end position="27"/>
    </location>
</feature>
<keyword evidence="4 5" id="KW-0472">Membrane</keyword>
<gene>
    <name evidence="6" type="ORF">IAA16_04845</name>
</gene>
<feature type="transmembrane region" description="Helical" evidence="5">
    <location>
        <begin position="39"/>
        <end position="67"/>
    </location>
</feature>
<organism evidence="6 7">
    <name type="scientific">Candidatus Treponema excrementipullorum</name>
    <dbReference type="NCBI Taxonomy" id="2838768"/>
    <lineage>
        <taxon>Bacteria</taxon>
        <taxon>Pseudomonadati</taxon>
        <taxon>Spirochaetota</taxon>
        <taxon>Spirochaetia</taxon>
        <taxon>Spirochaetales</taxon>
        <taxon>Treponemataceae</taxon>
        <taxon>Treponema</taxon>
    </lineage>
</organism>
<dbReference type="GO" id="GO:0016020">
    <property type="term" value="C:membrane"/>
    <property type="evidence" value="ECO:0007669"/>
    <property type="project" value="InterPro"/>
</dbReference>
<dbReference type="HAMAP" id="MF_01572">
    <property type="entry name" value="UPF0397"/>
    <property type="match status" value="1"/>
</dbReference>
<dbReference type="EMBL" id="JAHLFV010000115">
    <property type="protein sequence ID" value="MBU3849874.1"/>
    <property type="molecule type" value="Genomic_DNA"/>
</dbReference>
<keyword evidence="2 5" id="KW-0812">Transmembrane</keyword>
<evidence type="ECO:0000256" key="4">
    <source>
        <dbReference type="ARBA" id="ARBA00023136"/>
    </source>
</evidence>
<keyword evidence="3 5" id="KW-1133">Transmembrane helix</keyword>
<protein>
    <submittedName>
        <fullName evidence="6">ECF-type riboflavin transporter substrate-binding protein</fullName>
    </submittedName>
</protein>
<feature type="transmembrane region" description="Helical" evidence="5">
    <location>
        <begin position="148"/>
        <end position="171"/>
    </location>
</feature>
<feature type="transmembrane region" description="Helical" evidence="5">
    <location>
        <begin position="73"/>
        <end position="97"/>
    </location>
</feature>
<sequence>MKKFSVRTIVAIGIGAALFFVLGRFVAIPSPVPNTNVSVQYGLLAFMSVVYGPAAGALIGLIGHALIDFSYGWGIWWSWVLASAGFGLLMGLGANLLKIEENQLGKSGLIKFNIAQIVCHIISWGVIAPVLDIFLMKEPADKVFTQGLVAGVSNLVTTAIVGSLLCIAYAATKPKAGSLKKE</sequence>
<dbReference type="Proteomes" id="UP000823914">
    <property type="component" value="Unassembled WGS sequence"/>
</dbReference>
<dbReference type="Gene3D" id="1.10.1760.20">
    <property type="match status" value="1"/>
</dbReference>
<evidence type="ECO:0000313" key="7">
    <source>
        <dbReference type="Proteomes" id="UP000823914"/>
    </source>
</evidence>
<evidence type="ECO:0000256" key="3">
    <source>
        <dbReference type="ARBA" id="ARBA00022989"/>
    </source>
</evidence>
<evidence type="ECO:0000256" key="1">
    <source>
        <dbReference type="ARBA" id="ARBA00022475"/>
    </source>
</evidence>
<dbReference type="PANTHER" id="PTHR37815:SF3">
    <property type="entry name" value="UPF0397 PROTEIN SPR0429"/>
    <property type="match status" value="1"/>
</dbReference>
<reference evidence="6" key="1">
    <citation type="journal article" date="2021" name="PeerJ">
        <title>Extensive microbial diversity within the chicken gut microbiome revealed by metagenomics and culture.</title>
        <authorList>
            <person name="Gilroy R."/>
            <person name="Ravi A."/>
            <person name="Getino M."/>
            <person name="Pursley I."/>
            <person name="Horton D.L."/>
            <person name="Alikhan N.F."/>
            <person name="Baker D."/>
            <person name="Gharbi K."/>
            <person name="Hall N."/>
            <person name="Watson M."/>
            <person name="Adriaenssens E.M."/>
            <person name="Foster-Nyarko E."/>
            <person name="Jarju S."/>
            <person name="Secka A."/>
            <person name="Antonio M."/>
            <person name="Oren A."/>
            <person name="Chaudhuri R.R."/>
            <person name="La Ragione R."/>
            <person name="Hildebrand F."/>
            <person name="Pallen M.J."/>
        </authorList>
    </citation>
    <scope>NUCLEOTIDE SEQUENCE</scope>
    <source>
        <strain evidence="6">Gambia15-2214</strain>
    </source>
</reference>
<keyword evidence="1" id="KW-1003">Cell membrane</keyword>
<reference evidence="6" key="2">
    <citation type="submission" date="2021-04" db="EMBL/GenBank/DDBJ databases">
        <authorList>
            <person name="Gilroy R."/>
        </authorList>
    </citation>
    <scope>NUCLEOTIDE SEQUENCE</scope>
    <source>
        <strain evidence="6">Gambia15-2214</strain>
    </source>
</reference>
<dbReference type="AlphaFoldDB" id="A0A9E2NZA3"/>
<proteinExistence type="inferred from homology"/>
<dbReference type="InterPro" id="IPR009825">
    <property type="entry name" value="ECF_substrate-spec-like"/>
</dbReference>
<dbReference type="NCBIfam" id="NF010182">
    <property type="entry name" value="PRK13661.1"/>
    <property type="match status" value="1"/>
</dbReference>
<dbReference type="InterPro" id="IPR022914">
    <property type="entry name" value="UPF0397"/>
</dbReference>
<name>A0A9E2NZA3_9SPIR</name>
<feature type="transmembrane region" description="Helical" evidence="5">
    <location>
        <begin position="117"/>
        <end position="136"/>
    </location>
</feature>
<comment type="caution">
    <text evidence="6">The sequence shown here is derived from an EMBL/GenBank/DDBJ whole genome shotgun (WGS) entry which is preliminary data.</text>
</comment>
<evidence type="ECO:0000256" key="5">
    <source>
        <dbReference type="SAM" id="Phobius"/>
    </source>
</evidence>
<accession>A0A9E2NZA3</accession>
<dbReference type="Pfam" id="PF07155">
    <property type="entry name" value="ECF-ribofla_trS"/>
    <property type="match status" value="1"/>
</dbReference>
<dbReference type="PANTHER" id="PTHR37815">
    <property type="entry name" value="UPF0397 PROTEIN BC_2624-RELATED"/>
    <property type="match status" value="1"/>
</dbReference>
<evidence type="ECO:0000256" key="2">
    <source>
        <dbReference type="ARBA" id="ARBA00022692"/>
    </source>
</evidence>
<evidence type="ECO:0000313" key="6">
    <source>
        <dbReference type="EMBL" id="MBU3849874.1"/>
    </source>
</evidence>